<keyword evidence="6" id="KW-1185">Reference proteome</keyword>
<comment type="catalytic activity">
    <reaction evidence="1">
        <text>Hydrolysis of proteins in presence of ATP.</text>
        <dbReference type="EC" id="3.4.21.53"/>
    </reaction>
</comment>
<dbReference type="GO" id="GO:0005524">
    <property type="term" value="F:ATP binding"/>
    <property type="evidence" value="ECO:0007669"/>
    <property type="project" value="InterPro"/>
</dbReference>
<dbReference type="Pfam" id="PF13180">
    <property type="entry name" value="PDZ_2"/>
    <property type="match status" value="1"/>
</dbReference>
<protein>
    <recommendedName>
        <fullName evidence="1">endopeptidase La</fullName>
        <ecNumber evidence="1">3.4.21.53</ecNumber>
    </recommendedName>
</protein>
<evidence type="ECO:0000259" key="4">
    <source>
        <dbReference type="PROSITE" id="PS51786"/>
    </source>
</evidence>
<dbReference type="SUPFAM" id="SSF54211">
    <property type="entry name" value="Ribosomal protein S5 domain 2-like"/>
    <property type="match status" value="1"/>
</dbReference>
<keyword evidence="2" id="KW-0812">Transmembrane</keyword>
<dbReference type="EC" id="3.4.21.53" evidence="1"/>
<evidence type="ECO:0000259" key="3">
    <source>
        <dbReference type="PROSITE" id="PS50106"/>
    </source>
</evidence>
<dbReference type="InterPro" id="IPR014721">
    <property type="entry name" value="Ribsml_uS5_D2-typ_fold_subgr"/>
</dbReference>
<dbReference type="AlphaFoldDB" id="A0A1S2LC10"/>
<evidence type="ECO:0000313" key="5">
    <source>
        <dbReference type="EMBL" id="OIJ09790.1"/>
    </source>
</evidence>
<accession>A0A1S2LC10</accession>
<reference evidence="5 6" key="1">
    <citation type="submission" date="2016-10" db="EMBL/GenBank/DDBJ databases">
        <title>Draft genome sequences of four alkaliphilic bacteria belonging to the Anaerobacillus genus.</title>
        <authorList>
            <person name="Bassil N.M."/>
            <person name="Lloyd J.R."/>
        </authorList>
    </citation>
    <scope>NUCLEOTIDE SEQUENCE [LARGE SCALE GENOMIC DNA]</scope>
    <source>
        <strain evidence="5 6">DSM 15340</strain>
    </source>
</reference>
<dbReference type="GO" id="GO:0006508">
    <property type="term" value="P:proteolysis"/>
    <property type="evidence" value="ECO:0007669"/>
    <property type="project" value="UniProtKB-KW"/>
</dbReference>
<feature type="domain" description="Lon proteolytic" evidence="4">
    <location>
        <begin position="238"/>
        <end position="345"/>
    </location>
</feature>
<gene>
    <name evidence="5" type="ORF">BKP35_14995</name>
</gene>
<dbReference type="Pfam" id="PF05362">
    <property type="entry name" value="Lon_C"/>
    <property type="match status" value="1"/>
</dbReference>
<proteinExistence type="inferred from homology"/>
<feature type="active site" evidence="1">
    <location>
        <position position="243"/>
    </location>
</feature>
<feature type="active site" evidence="1">
    <location>
        <position position="288"/>
    </location>
</feature>
<dbReference type="Gene3D" id="3.30.230.10">
    <property type="match status" value="1"/>
</dbReference>
<feature type="domain" description="PDZ" evidence="3">
    <location>
        <begin position="104"/>
        <end position="190"/>
    </location>
</feature>
<comment type="caution">
    <text evidence="5">The sequence shown here is derived from an EMBL/GenBank/DDBJ whole genome shotgun (WGS) entry which is preliminary data.</text>
</comment>
<dbReference type="PANTHER" id="PTHR10046">
    <property type="entry name" value="ATP DEPENDENT LON PROTEASE FAMILY MEMBER"/>
    <property type="match status" value="1"/>
</dbReference>
<evidence type="ECO:0000313" key="6">
    <source>
        <dbReference type="Proteomes" id="UP000180098"/>
    </source>
</evidence>
<dbReference type="SUPFAM" id="SSF50156">
    <property type="entry name" value="PDZ domain-like"/>
    <property type="match status" value="1"/>
</dbReference>
<dbReference type="GO" id="GO:0004176">
    <property type="term" value="F:ATP-dependent peptidase activity"/>
    <property type="evidence" value="ECO:0007669"/>
    <property type="project" value="UniProtKB-UniRule"/>
</dbReference>
<sequence length="348" mass="39026">MSIIEKKPPFKKRWIVIIVLLLFINFYQFPYYFTKPGDAKVLNTVIEVENAYKDEGTFMLTTVRMGKANTITYLWAYMSDARELIHEEFIRRSGETDQQYHHRQLMMMSSSQDIATILAYKKAGKEAYYKNYGVIVTGMIEEMPAYDALQIGDVIVAVDGTTVKTVDDLLEELGEKQKNDDVLLSIIRNDAETDVELHVASFPEEIDETGERFGIGITSPVTKRELKVNPPLKIDTDEIGGPSAGLMFSLEIFNQLSDGDITKGYHIAGTGSVNEDGEVGRIGGVKQKVIAAERAGAHFFFAPNEFDSETSNYVEAVETAESINAKMKIVPVDTFEEAIEFLENLDPK</sequence>
<dbReference type="GO" id="GO:0030163">
    <property type="term" value="P:protein catabolic process"/>
    <property type="evidence" value="ECO:0007669"/>
    <property type="project" value="InterPro"/>
</dbReference>
<keyword evidence="1" id="KW-0645">Protease</keyword>
<name>A0A1S2LC10_9BACI</name>
<keyword evidence="1" id="KW-0720">Serine protease</keyword>
<dbReference type="InterPro" id="IPR036034">
    <property type="entry name" value="PDZ_sf"/>
</dbReference>
<dbReference type="SMART" id="SM00228">
    <property type="entry name" value="PDZ"/>
    <property type="match status" value="1"/>
</dbReference>
<evidence type="ECO:0000256" key="1">
    <source>
        <dbReference type="PROSITE-ProRule" id="PRU01122"/>
    </source>
</evidence>
<dbReference type="GO" id="GO:0004252">
    <property type="term" value="F:serine-type endopeptidase activity"/>
    <property type="evidence" value="ECO:0007669"/>
    <property type="project" value="UniProtKB-UniRule"/>
</dbReference>
<comment type="similarity">
    <text evidence="1">Belongs to the peptidase S16 family.</text>
</comment>
<keyword evidence="2" id="KW-0472">Membrane</keyword>
<keyword evidence="1" id="KW-0378">Hydrolase</keyword>
<dbReference type="EMBL" id="MLQQ01000042">
    <property type="protein sequence ID" value="OIJ09790.1"/>
    <property type="molecule type" value="Genomic_DNA"/>
</dbReference>
<dbReference type="PROSITE" id="PS50106">
    <property type="entry name" value="PDZ"/>
    <property type="match status" value="1"/>
</dbReference>
<dbReference type="PROSITE" id="PS51786">
    <property type="entry name" value="LON_PROTEOLYTIC"/>
    <property type="match status" value="1"/>
</dbReference>
<feature type="transmembrane region" description="Helical" evidence="2">
    <location>
        <begin position="14"/>
        <end position="33"/>
    </location>
</feature>
<evidence type="ECO:0000256" key="2">
    <source>
        <dbReference type="SAM" id="Phobius"/>
    </source>
</evidence>
<dbReference type="InterPro" id="IPR008269">
    <property type="entry name" value="Lon_proteolytic"/>
</dbReference>
<dbReference type="NCBIfam" id="NF041438">
    <property type="entry name" value="SepM_fam_S16"/>
    <property type="match status" value="1"/>
</dbReference>
<organism evidence="5 6">
    <name type="scientific">Anaerobacillus arseniciselenatis</name>
    <dbReference type="NCBI Taxonomy" id="85682"/>
    <lineage>
        <taxon>Bacteria</taxon>
        <taxon>Bacillati</taxon>
        <taxon>Bacillota</taxon>
        <taxon>Bacilli</taxon>
        <taxon>Bacillales</taxon>
        <taxon>Bacillaceae</taxon>
        <taxon>Anaerobacillus</taxon>
    </lineage>
</organism>
<dbReference type="OrthoDB" id="2356897at2"/>
<dbReference type="InterPro" id="IPR020568">
    <property type="entry name" value="Ribosomal_Su5_D2-typ_SF"/>
</dbReference>
<dbReference type="InterPro" id="IPR027065">
    <property type="entry name" value="Lon_Prtase"/>
</dbReference>
<dbReference type="Proteomes" id="UP000180098">
    <property type="component" value="Unassembled WGS sequence"/>
</dbReference>
<keyword evidence="2" id="KW-1133">Transmembrane helix</keyword>
<dbReference type="InterPro" id="IPR001478">
    <property type="entry name" value="PDZ"/>
</dbReference>
<dbReference type="RefSeq" id="WP_071314179.1">
    <property type="nucleotide sequence ID" value="NZ_MLQQ01000042.1"/>
</dbReference>